<dbReference type="SUPFAM" id="SSF144232">
    <property type="entry name" value="HIT/MYND zinc finger-like"/>
    <property type="match status" value="1"/>
</dbReference>
<accession>A0AAD7N0F1</accession>
<dbReference type="Proteomes" id="UP001215598">
    <property type="component" value="Unassembled WGS sequence"/>
</dbReference>
<proteinExistence type="predicted"/>
<sequence>MPIIDSTYGIGIADPKPLKICQWLGCPNVKEGYRDRKMKMCAKCNTVRYCSKDCQRADWREHKTYCQIPPIMDIGAWIDAHESLFRWALIEGLRLRSEPKNIDRYILTVEMTETTRLFQGITPSPFYVKSITRTEFNARDPLLPPRQSDSKGWTIAKPGGKKGAVVFNITSFGGGMAYTMARFQYHDIPEKLAGVESPPGMGWAHIVKGVANGNIPISSLSRMVEPAPGDSQASS</sequence>
<organism evidence="6 7">
    <name type="scientific">Mycena metata</name>
    <dbReference type="NCBI Taxonomy" id="1033252"/>
    <lineage>
        <taxon>Eukaryota</taxon>
        <taxon>Fungi</taxon>
        <taxon>Dikarya</taxon>
        <taxon>Basidiomycota</taxon>
        <taxon>Agaricomycotina</taxon>
        <taxon>Agaricomycetes</taxon>
        <taxon>Agaricomycetidae</taxon>
        <taxon>Agaricales</taxon>
        <taxon>Marasmiineae</taxon>
        <taxon>Mycenaceae</taxon>
        <taxon>Mycena</taxon>
    </lineage>
</organism>
<dbReference type="Gene3D" id="6.10.140.2220">
    <property type="match status" value="1"/>
</dbReference>
<keyword evidence="1" id="KW-0479">Metal-binding</keyword>
<evidence type="ECO:0000256" key="1">
    <source>
        <dbReference type="ARBA" id="ARBA00022723"/>
    </source>
</evidence>
<gene>
    <name evidence="6" type="ORF">B0H16DRAFT_89558</name>
</gene>
<keyword evidence="2 4" id="KW-0863">Zinc-finger</keyword>
<evidence type="ECO:0000256" key="2">
    <source>
        <dbReference type="ARBA" id="ARBA00022771"/>
    </source>
</evidence>
<dbReference type="PROSITE" id="PS01360">
    <property type="entry name" value="ZF_MYND_1"/>
    <property type="match status" value="1"/>
</dbReference>
<keyword evidence="7" id="KW-1185">Reference proteome</keyword>
<evidence type="ECO:0000259" key="5">
    <source>
        <dbReference type="PROSITE" id="PS50865"/>
    </source>
</evidence>
<evidence type="ECO:0000256" key="4">
    <source>
        <dbReference type="PROSITE-ProRule" id="PRU00134"/>
    </source>
</evidence>
<evidence type="ECO:0000256" key="3">
    <source>
        <dbReference type="ARBA" id="ARBA00022833"/>
    </source>
</evidence>
<protein>
    <recommendedName>
        <fullName evidence="5">MYND-type domain-containing protein</fullName>
    </recommendedName>
</protein>
<keyword evidence="3" id="KW-0862">Zinc</keyword>
<comment type="caution">
    <text evidence="6">The sequence shown here is derived from an EMBL/GenBank/DDBJ whole genome shotgun (WGS) entry which is preliminary data.</text>
</comment>
<dbReference type="PROSITE" id="PS50865">
    <property type="entry name" value="ZF_MYND_2"/>
    <property type="match status" value="1"/>
</dbReference>
<feature type="domain" description="MYND-type" evidence="5">
    <location>
        <begin position="21"/>
        <end position="66"/>
    </location>
</feature>
<dbReference type="Pfam" id="PF01753">
    <property type="entry name" value="zf-MYND"/>
    <property type="match status" value="1"/>
</dbReference>
<dbReference type="GO" id="GO:0008270">
    <property type="term" value="F:zinc ion binding"/>
    <property type="evidence" value="ECO:0007669"/>
    <property type="project" value="UniProtKB-KW"/>
</dbReference>
<name>A0AAD7N0F1_9AGAR</name>
<evidence type="ECO:0000313" key="7">
    <source>
        <dbReference type="Proteomes" id="UP001215598"/>
    </source>
</evidence>
<dbReference type="InterPro" id="IPR002893">
    <property type="entry name" value="Znf_MYND"/>
</dbReference>
<dbReference type="AlphaFoldDB" id="A0AAD7N0F1"/>
<evidence type="ECO:0000313" key="6">
    <source>
        <dbReference type="EMBL" id="KAJ7738737.1"/>
    </source>
</evidence>
<reference evidence="6" key="1">
    <citation type="submission" date="2023-03" db="EMBL/GenBank/DDBJ databases">
        <title>Massive genome expansion in bonnet fungi (Mycena s.s.) driven by repeated elements and novel gene families across ecological guilds.</title>
        <authorList>
            <consortium name="Lawrence Berkeley National Laboratory"/>
            <person name="Harder C.B."/>
            <person name="Miyauchi S."/>
            <person name="Viragh M."/>
            <person name="Kuo A."/>
            <person name="Thoen E."/>
            <person name="Andreopoulos B."/>
            <person name="Lu D."/>
            <person name="Skrede I."/>
            <person name="Drula E."/>
            <person name="Henrissat B."/>
            <person name="Morin E."/>
            <person name="Kohler A."/>
            <person name="Barry K."/>
            <person name="LaButti K."/>
            <person name="Morin E."/>
            <person name="Salamov A."/>
            <person name="Lipzen A."/>
            <person name="Mereny Z."/>
            <person name="Hegedus B."/>
            <person name="Baldrian P."/>
            <person name="Stursova M."/>
            <person name="Weitz H."/>
            <person name="Taylor A."/>
            <person name="Grigoriev I.V."/>
            <person name="Nagy L.G."/>
            <person name="Martin F."/>
            <person name="Kauserud H."/>
        </authorList>
    </citation>
    <scope>NUCLEOTIDE SEQUENCE</scope>
    <source>
        <strain evidence="6">CBHHK182m</strain>
    </source>
</reference>
<dbReference type="EMBL" id="JARKIB010000110">
    <property type="protein sequence ID" value="KAJ7738737.1"/>
    <property type="molecule type" value="Genomic_DNA"/>
</dbReference>